<reference evidence="2" key="2">
    <citation type="submission" date="2025-08" db="UniProtKB">
        <authorList>
            <consortium name="Ensembl"/>
        </authorList>
    </citation>
    <scope>IDENTIFICATION</scope>
</reference>
<feature type="compositionally biased region" description="Low complexity" evidence="1">
    <location>
        <begin position="63"/>
        <end position="79"/>
    </location>
</feature>
<feature type="region of interest" description="Disordered" evidence="1">
    <location>
        <begin position="116"/>
        <end position="195"/>
    </location>
</feature>
<organism evidence="2 3">
    <name type="scientific">Ciona savignyi</name>
    <name type="common">Pacific transparent sea squirt</name>
    <dbReference type="NCBI Taxonomy" id="51511"/>
    <lineage>
        <taxon>Eukaryota</taxon>
        <taxon>Metazoa</taxon>
        <taxon>Chordata</taxon>
        <taxon>Tunicata</taxon>
        <taxon>Ascidiacea</taxon>
        <taxon>Phlebobranchia</taxon>
        <taxon>Cionidae</taxon>
        <taxon>Ciona</taxon>
    </lineage>
</organism>
<feature type="compositionally biased region" description="Acidic residues" evidence="1">
    <location>
        <begin position="41"/>
        <end position="55"/>
    </location>
</feature>
<feature type="compositionally biased region" description="Polar residues" evidence="1">
    <location>
        <begin position="116"/>
        <end position="128"/>
    </location>
</feature>
<proteinExistence type="predicted"/>
<evidence type="ECO:0000313" key="2">
    <source>
        <dbReference type="Ensembl" id="ENSCSAVP00000012853.1"/>
    </source>
</evidence>
<accession>H2Z5J1</accession>
<dbReference type="AlphaFoldDB" id="H2Z5J1"/>
<dbReference type="Ensembl" id="ENSCSAVT00000013002.1">
    <property type="protein sequence ID" value="ENSCSAVP00000012853.1"/>
    <property type="gene ID" value="ENSCSAVG00000007545.1"/>
</dbReference>
<dbReference type="GeneTree" id="ENSGT00510000047481"/>
<evidence type="ECO:0000256" key="1">
    <source>
        <dbReference type="SAM" id="MobiDB-lite"/>
    </source>
</evidence>
<protein>
    <submittedName>
        <fullName evidence="2">Uncharacterized protein</fullName>
    </submittedName>
</protein>
<evidence type="ECO:0000313" key="3">
    <source>
        <dbReference type="Proteomes" id="UP000007875"/>
    </source>
</evidence>
<dbReference type="Proteomes" id="UP000007875">
    <property type="component" value="Unassembled WGS sequence"/>
</dbReference>
<keyword evidence="3" id="KW-1185">Reference proteome</keyword>
<sequence>MIMELNRFGSLNQSSFVNDSSRLSCDEIPSTVISNISINPDEIDLEDSDADEDVKDADPSSVDAVATTTDDTTEDTGATSLSSMSEEDGEIAEGKISTHQFKSPIRIAARFSMNLPSPVNPLSSTPLRTSDAKPLESEMTCSPVSSSDSDAGIATRCIKRQSDTDSEISDSQTKPVIRQFKRRNQSFYTESGEDT</sequence>
<feature type="region of interest" description="Disordered" evidence="1">
    <location>
        <begin position="37"/>
        <end position="98"/>
    </location>
</feature>
<feature type="compositionally biased region" description="Polar residues" evidence="1">
    <location>
        <begin position="139"/>
        <end position="149"/>
    </location>
</feature>
<reference evidence="2" key="3">
    <citation type="submission" date="2025-09" db="UniProtKB">
        <authorList>
            <consortium name="Ensembl"/>
        </authorList>
    </citation>
    <scope>IDENTIFICATION</scope>
</reference>
<name>H2Z5J1_CIOSA</name>
<dbReference type="HOGENOM" id="CLU_1395884_0_0_1"/>
<reference evidence="3" key="1">
    <citation type="submission" date="2003-08" db="EMBL/GenBank/DDBJ databases">
        <authorList>
            <person name="Birren B."/>
            <person name="Nusbaum C."/>
            <person name="Abebe A."/>
            <person name="Abouelleil A."/>
            <person name="Adekoya E."/>
            <person name="Ait-zahra M."/>
            <person name="Allen N."/>
            <person name="Allen T."/>
            <person name="An P."/>
            <person name="Anderson M."/>
            <person name="Anderson S."/>
            <person name="Arachchi H."/>
            <person name="Armbruster J."/>
            <person name="Bachantsang P."/>
            <person name="Baldwin J."/>
            <person name="Barry A."/>
            <person name="Bayul T."/>
            <person name="Blitshsteyn B."/>
            <person name="Bloom T."/>
            <person name="Blye J."/>
            <person name="Boguslavskiy L."/>
            <person name="Borowsky M."/>
            <person name="Boukhgalter B."/>
            <person name="Brunache A."/>
            <person name="Butler J."/>
            <person name="Calixte N."/>
            <person name="Calvo S."/>
            <person name="Camarata J."/>
            <person name="Campo K."/>
            <person name="Chang J."/>
            <person name="Cheshatsang Y."/>
            <person name="Citroen M."/>
            <person name="Collymore A."/>
            <person name="Considine T."/>
            <person name="Cook A."/>
            <person name="Cooke P."/>
            <person name="Corum B."/>
            <person name="Cuomo C."/>
            <person name="David R."/>
            <person name="Dawoe T."/>
            <person name="Degray S."/>
            <person name="Dodge S."/>
            <person name="Dooley K."/>
            <person name="Dorje P."/>
            <person name="Dorjee K."/>
            <person name="Dorris L."/>
            <person name="Duffey N."/>
            <person name="Dupes A."/>
            <person name="Elkins T."/>
            <person name="Engels R."/>
            <person name="Erickson J."/>
            <person name="Farina A."/>
            <person name="Faro S."/>
            <person name="Ferreira P."/>
            <person name="Fischer H."/>
            <person name="Fitzgerald M."/>
            <person name="Foley K."/>
            <person name="Gage D."/>
            <person name="Galagan J."/>
            <person name="Gearin G."/>
            <person name="Gnerre S."/>
            <person name="Gnirke A."/>
            <person name="Goyette A."/>
            <person name="Graham J."/>
            <person name="Grandbois E."/>
            <person name="Gyaltsen K."/>
            <person name="Hafez N."/>
            <person name="Hagopian D."/>
            <person name="Hagos B."/>
            <person name="Hall J."/>
            <person name="Hatcher B."/>
            <person name="Heller A."/>
            <person name="Higgins H."/>
            <person name="Honan T."/>
            <person name="Horn A."/>
            <person name="Houde N."/>
            <person name="Hughes L."/>
            <person name="Hulme W."/>
            <person name="Husby E."/>
            <person name="Iliev I."/>
            <person name="Jaffe D."/>
            <person name="Jones C."/>
            <person name="Kamal M."/>
            <person name="Kamat A."/>
            <person name="Kamvysselis M."/>
            <person name="Karlsson E."/>
            <person name="Kells C."/>
            <person name="Kieu A."/>
            <person name="Kisner P."/>
            <person name="Kodira C."/>
            <person name="Kulbokas E."/>
            <person name="Labutti K."/>
            <person name="Lama D."/>
            <person name="Landers T."/>
            <person name="Leger J."/>
            <person name="Levine S."/>
            <person name="Lewis D."/>
            <person name="Lewis T."/>
            <person name="Lindblad-toh K."/>
            <person name="Liu X."/>
            <person name="Lokyitsang T."/>
            <person name="Lokyitsang Y."/>
            <person name="Lucien O."/>
            <person name="Lui A."/>
            <person name="Ma L.J."/>
            <person name="Mabbitt R."/>
            <person name="Macdonald J."/>
            <person name="Maclean C."/>
            <person name="Major J."/>
            <person name="Manning J."/>
            <person name="Marabella R."/>
            <person name="Maru K."/>
            <person name="Matthews C."/>
            <person name="Mauceli E."/>
            <person name="Mccarthy M."/>
            <person name="Mcdonough S."/>
            <person name="Mcghee T."/>
            <person name="Meldrim J."/>
            <person name="Meneus L."/>
            <person name="Mesirov J."/>
            <person name="Mihalev A."/>
            <person name="Mihova T."/>
            <person name="Mikkelsen T."/>
            <person name="Mlenga V."/>
            <person name="Moru K."/>
            <person name="Mozes J."/>
            <person name="Mulrain L."/>
            <person name="Munson G."/>
            <person name="Naylor J."/>
            <person name="Newes C."/>
            <person name="Nguyen C."/>
            <person name="Nguyen N."/>
            <person name="Nguyen T."/>
            <person name="Nicol R."/>
            <person name="Nielsen C."/>
            <person name="Nizzari M."/>
            <person name="Norbu C."/>
            <person name="Norbu N."/>
            <person name="O'donnell P."/>
            <person name="Okoawo O."/>
            <person name="O'leary S."/>
            <person name="Omotosho B."/>
            <person name="O'neill K."/>
            <person name="Osman S."/>
            <person name="Parker S."/>
            <person name="Perrin D."/>
            <person name="Phunkhang P."/>
            <person name="Piqani B."/>
            <person name="Purcell S."/>
            <person name="Rachupka T."/>
            <person name="Ramasamy U."/>
            <person name="Rameau R."/>
            <person name="Ray V."/>
            <person name="Raymond C."/>
            <person name="Retta R."/>
            <person name="Richardson S."/>
            <person name="Rise C."/>
            <person name="Rodriguez J."/>
            <person name="Rogers J."/>
            <person name="Rogov P."/>
            <person name="Rutman M."/>
            <person name="Schupbach R."/>
            <person name="Seaman C."/>
            <person name="Settipalli S."/>
            <person name="Sharpe T."/>
            <person name="Sheridan J."/>
            <person name="Sherpa N."/>
            <person name="Shi J."/>
            <person name="Smirnov S."/>
            <person name="Smith C."/>
            <person name="Sougnez C."/>
            <person name="Spencer B."/>
            <person name="Stalker J."/>
            <person name="Stange-thomann N."/>
            <person name="Stavropoulos S."/>
            <person name="Stetson K."/>
            <person name="Stone C."/>
            <person name="Stone S."/>
            <person name="Stubbs M."/>
            <person name="Talamas J."/>
            <person name="Tchuinga P."/>
            <person name="Tenzing P."/>
            <person name="Tesfaye S."/>
            <person name="Theodore J."/>
            <person name="Thoulutsang Y."/>
            <person name="Topham K."/>
            <person name="Towey S."/>
            <person name="Tsamla T."/>
            <person name="Tsomo N."/>
            <person name="Vallee D."/>
            <person name="Vassiliev H."/>
            <person name="Venkataraman V."/>
            <person name="Vinson J."/>
            <person name="Vo A."/>
            <person name="Wade C."/>
            <person name="Wang S."/>
            <person name="Wangchuk T."/>
            <person name="Wangdi T."/>
            <person name="Whittaker C."/>
            <person name="Wilkinson J."/>
            <person name="Wu Y."/>
            <person name="Wyman D."/>
            <person name="Yadav S."/>
            <person name="Yang S."/>
            <person name="Yang X."/>
            <person name="Yeager S."/>
            <person name="Yee E."/>
            <person name="Young G."/>
            <person name="Zainoun J."/>
            <person name="Zembeck L."/>
            <person name="Zimmer A."/>
            <person name="Zody M."/>
            <person name="Lander E."/>
        </authorList>
    </citation>
    <scope>NUCLEOTIDE SEQUENCE [LARGE SCALE GENOMIC DNA]</scope>
</reference>